<dbReference type="AlphaFoldDB" id="A0A3S9PQD9"/>
<dbReference type="OrthoDB" id="3978283at2"/>
<evidence type="ECO:0000313" key="1">
    <source>
        <dbReference type="EMBL" id="AZQ74616.1"/>
    </source>
</evidence>
<dbReference type="RefSeq" id="WP_126917118.1">
    <property type="nucleotide sequence ID" value="NZ_CP034587.1"/>
</dbReference>
<name>A0A3S9PQD9_STRLT</name>
<dbReference type="Proteomes" id="UP000267900">
    <property type="component" value="Chromosome"/>
</dbReference>
<gene>
    <name evidence="1" type="ORF">EKH77_28445</name>
</gene>
<proteinExistence type="predicted"/>
<dbReference type="EMBL" id="CP034587">
    <property type="protein sequence ID" value="AZQ74616.1"/>
    <property type="molecule type" value="Genomic_DNA"/>
</dbReference>
<reference evidence="1 2" key="1">
    <citation type="submission" date="2018-12" db="EMBL/GenBank/DDBJ databases">
        <title>The whole draft genome of Streptomyce luteoverticillatus CGMCC 15060.</title>
        <authorList>
            <person name="Feng Z."/>
            <person name="Chen G."/>
            <person name="Zhang J."/>
            <person name="Zhu H."/>
            <person name="Yu X."/>
            <person name="Zhang W."/>
            <person name="Zhang X."/>
        </authorList>
    </citation>
    <scope>NUCLEOTIDE SEQUENCE [LARGE SCALE GENOMIC DNA]</scope>
    <source>
        <strain evidence="1 2">CGMCC 15060</strain>
    </source>
</reference>
<dbReference type="Gene3D" id="2.60.120.260">
    <property type="entry name" value="Galactose-binding domain-like"/>
    <property type="match status" value="1"/>
</dbReference>
<organism evidence="1 2">
    <name type="scientific">Streptomyces luteoverticillatus</name>
    <name type="common">Streptoverticillium luteoverticillatus</name>
    <dbReference type="NCBI Taxonomy" id="66425"/>
    <lineage>
        <taxon>Bacteria</taxon>
        <taxon>Bacillati</taxon>
        <taxon>Actinomycetota</taxon>
        <taxon>Actinomycetes</taxon>
        <taxon>Kitasatosporales</taxon>
        <taxon>Streptomycetaceae</taxon>
        <taxon>Streptomyces</taxon>
    </lineage>
</organism>
<keyword evidence="2" id="KW-1185">Reference proteome</keyword>
<evidence type="ECO:0000313" key="2">
    <source>
        <dbReference type="Proteomes" id="UP000267900"/>
    </source>
</evidence>
<protein>
    <submittedName>
        <fullName evidence="1">Uncharacterized protein</fullName>
    </submittedName>
</protein>
<accession>A0A3S9PQD9</accession>
<sequence>MPFVIAQALPVPMRLAREQQEFFAIDLRLTPGSAPISGNKEMIWVEFPVGATFPKDGKVYYHAPKKPREELACFPYDSANRRLQFNHSIHLGDQSDEADGYYSVNIQVLPDALEDLLWGRLGIGTATAPLRIQVGPPGPRPVPGNLLKNGGFTDVRFRPGNDWRPLEGVLYGREAQKLDAWTVGQYKGRGVWAASKTGEPGRLVDLINGDADGQFPAAAEPPFDKGENVVDINGDNTCSFIEQTVDVTPGASYELAFHTGYHVLPNPEEPYRRPTYLRAEVRSGKPGGAKTVLAWDDYVQYYTGKGTTASHDPDKKLNDPGWRERRLPFRVPQGVTAVTVRFANPGRSGFDAELDANPDGSSGMLLAHVRLSATTR</sequence>